<dbReference type="EMBL" id="CM037151">
    <property type="protein sequence ID" value="KAH7842749.1"/>
    <property type="molecule type" value="Genomic_DNA"/>
</dbReference>
<reference evidence="1 2" key="1">
    <citation type="journal article" date="2021" name="Hortic Res">
        <title>High-quality reference genome and annotation aids understanding of berry development for evergreen blueberry (Vaccinium darrowii).</title>
        <authorList>
            <person name="Yu J."/>
            <person name="Hulse-Kemp A.M."/>
            <person name="Babiker E."/>
            <person name="Staton M."/>
        </authorList>
    </citation>
    <scope>NUCLEOTIDE SEQUENCE [LARGE SCALE GENOMIC DNA]</scope>
    <source>
        <strain evidence="2">cv. NJ 8807/NJ 8810</strain>
        <tissue evidence="1">Young leaf</tissue>
    </source>
</reference>
<organism evidence="1 2">
    <name type="scientific">Vaccinium darrowii</name>
    <dbReference type="NCBI Taxonomy" id="229202"/>
    <lineage>
        <taxon>Eukaryota</taxon>
        <taxon>Viridiplantae</taxon>
        <taxon>Streptophyta</taxon>
        <taxon>Embryophyta</taxon>
        <taxon>Tracheophyta</taxon>
        <taxon>Spermatophyta</taxon>
        <taxon>Magnoliopsida</taxon>
        <taxon>eudicotyledons</taxon>
        <taxon>Gunneridae</taxon>
        <taxon>Pentapetalae</taxon>
        <taxon>asterids</taxon>
        <taxon>Ericales</taxon>
        <taxon>Ericaceae</taxon>
        <taxon>Vaccinioideae</taxon>
        <taxon>Vaccinieae</taxon>
        <taxon>Vaccinium</taxon>
    </lineage>
</organism>
<proteinExistence type="predicted"/>
<protein>
    <submittedName>
        <fullName evidence="1">Uncharacterized protein</fullName>
    </submittedName>
</protein>
<comment type="caution">
    <text evidence="1">The sequence shown here is derived from an EMBL/GenBank/DDBJ whole genome shotgun (WGS) entry which is preliminary data.</text>
</comment>
<evidence type="ECO:0000313" key="1">
    <source>
        <dbReference type="EMBL" id="KAH7842749.1"/>
    </source>
</evidence>
<gene>
    <name evidence="1" type="ORF">Vadar_008732</name>
</gene>
<keyword evidence="2" id="KW-1185">Reference proteome</keyword>
<name>A0ACB7XPJ7_9ERIC</name>
<accession>A0ACB7XPJ7</accession>
<evidence type="ECO:0000313" key="2">
    <source>
        <dbReference type="Proteomes" id="UP000828048"/>
    </source>
</evidence>
<sequence>MGKRKQQRDDNIRPLSSRKRDKNIHPHSSGNKELPKEQNVGEGNDIISSLPENVLHHILSFLSTKDAIRTSILSTKWEYLWTSIANIDLKEKYPLYGKKDWSFLDFVERVLSLHDASDIKSLRINSYELVNSSHVNSWISTSIRHNIEELNLSLPWKAQVVLPCCLFTCQSLVVLKLLMNGALNVPSLIQFSNLKTLELSELTFSDDDSTQHLFSSCTVLQELALVNCSWENLKTIVICIPTLKRLTIETEYMEPPDSEDVHSCVTKIYAANLIHLHFTRCLMVDFRLYDLSSLVDATTILFYEDEDVVEEVIIPRVLGLLTAICNVRKLTTTTDAFMGFDVDFSDGTWMFGRVPSCFSSSLKTVRIAYFDGKRIEIKGFNPYDEDDWMFGRVPSCFATSLKTVCIEDFDEKPVEMRFIKFLPTNARVLERLTLRAYLEDMQLLKNARVLDRLTLRTY</sequence>
<dbReference type="Proteomes" id="UP000828048">
    <property type="component" value="Chromosome 1"/>
</dbReference>